<evidence type="ECO:0000256" key="1">
    <source>
        <dbReference type="SAM" id="Phobius"/>
    </source>
</evidence>
<reference evidence="3" key="1">
    <citation type="submission" date="2020-07" db="EMBL/GenBank/DDBJ databases">
        <authorList>
            <person name="Partida-Martinez L."/>
            <person name="Huntemann M."/>
            <person name="Clum A."/>
            <person name="Wang J."/>
            <person name="Palaniappan K."/>
            <person name="Ritter S."/>
            <person name="Chen I.-M."/>
            <person name="Stamatis D."/>
            <person name="Reddy T."/>
            <person name="O'Malley R."/>
            <person name="Daum C."/>
            <person name="Shapiro N."/>
            <person name="Ivanova N."/>
            <person name="Kyrpides N."/>
            <person name="Woyke T."/>
        </authorList>
    </citation>
    <scope>NUCLEOTIDE SEQUENCE [LARGE SCALE GENOMIC DNA]</scope>
    <source>
        <strain evidence="3">AT2.8</strain>
    </source>
</reference>
<evidence type="ECO:0000313" key="2">
    <source>
        <dbReference type="EMBL" id="NYE04516.1"/>
    </source>
</evidence>
<gene>
    <name evidence="2" type="ORF">F4694_001260</name>
</gene>
<keyword evidence="1" id="KW-1133">Transmembrane helix</keyword>
<name>A0A852T9P6_9BACI</name>
<feature type="transmembrane region" description="Helical" evidence="1">
    <location>
        <begin position="15"/>
        <end position="32"/>
    </location>
</feature>
<reference evidence="3" key="2">
    <citation type="submission" date="2020-08" db="EMBL/GenBank/DDBJ databases">
        <title>The Agave Microbiome: Exploring the role of microbial communities in plant adaptations to desert environments.</title>
        <authorList>
            <person name="Partida-Martinez L.P."/>
        </authorList>
    </citation>
    <scope>NUCLEOTIDE SEQUENCE [LARGE SCALE GENOMIC DNA]</scope>
    <source>
        <strain evidence="3">AT2.8</strain>
    </source>
</reference>
<sequence length="55" mass="6443">MQEFIKNLDLGAKGLWFPVAASVLFAITALIIPKKKYFLERNLYYIWGCRICYLV</sequence>
<dbReference type="EMBL" id="JACCBX010000002">
    <property type="protein sequence ID" value="NYE04516.1"/>
    <property type="molecule type" value="Genomic_DNA"/>
</dbReference>
<proteinExistence type="predicted"/>
<comment type="caution">
    <text evidence="2">The sequence shown here is derived from an EMBL/GenBank/DDBJ whole genome shotgun (WGS) entry which is preliminary data.</text>
</comment>
<dbReference type="AlphaFoldDB" id="A0A852T9P6"/>
<evidence type="ECO:0000313" key="3">
    <source>
        <dbReference type="Proteomes" id="UP000548423"/>
    </source>
</evidence>
<accession>A0A852T9P6</accession>
<dbReference type="Proteomes" id="UP000548423">
    <property type="component" value="Unassembled WGS sequence"/>
</dbReference>
<keyword evidence="1" id="KW-0472">Membrane</keyword>
<organism evidence="2 3">
    <name type="scientific">Neobacillus niacini</name>
    <dbReference type="NCBI Taxonomy" id="86668"/>
    <lineage>
        <taxon>Bacteria</taxon>
        <taxon>Bacillati</taxon>
        <taxon>Bacillota</taxon>
        <taxon>Bacilli</taxon>
        <taxon>Bacillales</taxon>
        <taxon>Bacillaceae</taxon>
        <taxon>Neobacillus</taxon>
    </lineage>
</organism>
<keyword evidence="1" id="KW-0812">Transmembrane</keyword>
<protein>
    <submittedName>
        <fullName evidence="2">Uncharacterized protein</fullName>
    </submittedName>
</protein>